<dbReference type="EC" id="6.5.1.2" evidence="12"/>
<dbReference type="Pfam" id="PF14520">
    <property type="entry name" value="HHH_5"/>
    <property type="match status" value="1"/>
</dbReference>
<dbReference type="FunFam" id="1.10.150.20:FF:000007">
    <property type="entry name" value="DNA ligase"/>
    <property type="match status" value="1"/>
</dbReference>
<dbReference type="SMART" id="SM00532">
    <property type="entry name" value="LIGANc"/>
    <property type="match status" value="1"/>
</dbReference>
<dbReference type="PROSITE" id="PS50172">
    <property type="entry name" value="BRCT"/>
    <property type="match status" value="1"/>
</dbReference>
<dbReference type="NCBIfam" id="TIGR00575">
    <property type="entry name" value="dnlj"/>
    <property type="match status" value="1"/>
</dbReference>
<feature type="binding site" evidence="12">
    <location>
        <position position="286"/>
    </location>
    <ligand>
        <name>NAD(+)</name>
        <dbReference type="ChEBI" id="CHEBI:57540"/>
    </ligand>
</feature>
<dbReference type="Pfam" id="PF03120">
    <property type="entry name" value="OB_DNA_ligase"/>
    <property type="match status" value="1"/>
</dbReference>
<evidence type="ECO:0000256" key="12">
    <source>
        <dbReference type="HAMAP-Rule" id="MF_01588"/>
    </source>
</evidence>
<comment type="similarity">
    <text evidence="12">Belongs to the NAD-dependent DNA ligase family. LigA subfamily.</text>
</comment>
<keyword evidence="10 12" id="KW-0464">Manganese</keyword>
<evidence type="ECO:0000256" key="13">
    <source>
        <dbReference type="SAM" id="MobiDB-lite"/>
    </source>
</evidence>
<comment type="caution">
    <text evidence="12">Lacks conserved residue(s) required for the propagation of feature annotation.</text>
</comment>
<keyword evidence="8 12" id="KW-0520">NAD</keyword>
<dbReference type="InterPro" id="IPR018239">
    <property type="entry name" value="DNA_ligase_AS"/>
</dbReference>
<dbReference type="InterPro" id="IPR010994">
    <property type="entry name" value="RuvA_2-like"/>
</dbReference>
<dbReference type="GO" id="GO:0003911">
    <property type="term" value="F:DNA ligase (NAD+) activity"/>
    <property type="evidence" value="ECO:0007669"/>
    <property type="project" value="UniProtKB-UniRule"/>
</dbReference>
<dbReference type="Pfam" id="PF00533">
    <property type="entry name" value="BRCT"/>
    <property type="match status" value="1"/>
</dbReference>
<evidence type="ECO:0000259" key="14">
    <source>
        <dbReference type="PROSITE" id="PS50172"/>
    </source>
</evidence>
<evidence type="ECO:0000256" key="3">
    <source>
        <dbReference type="ARBA" id="ARBA00022705"/>
    </source>
</evidence>
<feature type="binding site" evidence="12">
    <location>
        <position position="107"/>
    </location>
    <ligand>
        <name>NAD(+)</name>
        <dbReference type="ChEBI" id="CHEBI:57540"/>
    </ligand>
</feature>
<feature type="region of interest" description="Disordered" evidence="13">
    <location>
        <begin position="577"/>
        <end position="598"/>
    </location>
</feature>
<evidence type="ECO:0000256" key="11">
    <source>
        <dbReference type="ARBA" id="ARBA00034005"/>
    </source>
</evidence>
<keyword evidence="7 12" id="KW-0460">Magnesium</keyword>
<dbReference type="GO" id="GO:0006260">
    <property type="term" value="P:DNA replication"/>
    <property type="evidence" value="ECO:0007669"/>
    <property type="project" value="UniProtKB-KW"/>
</dbReference>
<feature type="binding site" evidence="12">
    <location>
        <position position="130"/>
    </location>
    <ligand>
        <name>NAD(+)</name>
        <dbReference type="ChEBI" id="CHEBI:57540"/>
    </ligand>
</feature>
<evidence type="ECO:0000256" key="5">
    <source>
        <dbReference type="ARBA" id="ARBA00022763"/>
    </source>
</evidence>
<keyword evidence="3 12" id="KW-0235">DNA replication</keyword>
<keyword evidence="16" id="KW-1185">Reference proteome</keyword>
<dbReference type="GO" id="GO:0006281">
    <property type="term" value="P:DNA repair"/>
    <property type="evidence" value="ECO:0007669"/>
    <property type="project" value="UniProtKB-KW"/>
</dbReference>
<dbReference type="PROSITE" id="PS01055">
    <property type="entry name" value="DNA_LIGASE_N1"/>
    <property type="match status" value="1"/>
</dbReference>
<dbReference type="SMART" id="SM00292">
    <property type="entry name" value="BRCT"/>
    <property type="match status" value="1"/>
</dbReference>
<dbReference type="AlphaFoldDB" id="A0A540WDA2"/>
<feature type="domain" description="BRCT" evidence="14">
    <location>
        <begin position="598"/>
        <end position="670"/>
    </location>
</feature>
<keyword evidence="4 12" id="KW-0479">Metal-binding</keyword>
<dbReference type="Proteomes" id="UP000319103">
    <property type="component" value="Unassembled WGS sequence"/>
</dbReference>
<feature type="binding site" evidence="12">
    <location>
        <position position="162"/>
    </location>
    <ligand>
        <name>NAD(+)</name>
        <dbReference type="ChEBI" id="CHEBI:57540"/>
    </ligand>
</feature>
<proteinExistence type="inferred from homology"/>
<dbReference type="GO" id="GO:0003677">
    <property type="term" value="F:DNA binding"/>
    <property type="evidence" value="ECO:0007669"/>
    <property type="project" value="InterPro"/>
</dbReference>
<comment type="catalytic activity">
    <reaction evidence="11 12">
        <text>NAD(+) + (deoxyribonucleotide)n-3'-hydroxyl + 5'-phospho-(deoxyribonucleotide)m = (deoxyribonucleotide)n+m + AMP + beta-nicotinamide D-nucleotide.</text>
        <dbReference type="EC" id="6.5.1.2"/>
    </reaction>
</comment>
<feature type="binding site" evidence="12">
    <location>
        <position position="404"/>
    </location>
    <ligand>
        <name>Zn(2+)</name>
        <dbReference type="ChEBI" id="CHEBI:29105"/>
    </ligand>
</feature>
<feature type="binding site" evidence="12">
    <location>
        <position position="310"/>
    </location>
    <ligand>
        <name>NAD(+)</name>
        <dbReference type="ChEBI" id="CHEBI:57540"/>
    </ligand>
</feature>
<comment type="caution">
    <text evidence="15">The sequence shown here is derived from an EMBL/GenBank/DDBJ whole genome shotgun (WGS) entry which is preliminary data.</text>
</comment>
<dbReference type="InterPro" id="IPR004150">
    <property type="entry name" value="NAD_DNA_ligase_OB"/>
</dbReference>
<dbReference type="InterPro" id="IPR001679">
    <property type="entry name" value="DNA_ligase"/>
</dbReference>
<evidence type="ECO:0000256" key="8">
    <source>
        <dbReference type="ARBA" id="ARBA00023027"/>
    </source>
</evidence>
<protein>
    <recommendedName>
        <fullName evidence="12">DNA ligase</fullName>
        <ecNumber evidence="12">6.5.1.2</ecNumber>
    </recommendedName>
    <alternativeName>
        <fullName evidence="12">Polydeoxyribonucleotide synthase [NAD(+)]</fullName>
    </alternativeName>
</protein>
<evidence type="ECO:0000256" key="9">
    <source>
        <dbReference type="ARBA" id="ARBA00023204"/>
    </source>
</evidence>
<dbReference type="InterPro" id="IPR013840">
    <property type="entry name" value="DNAligase_N"/>
</dbReference>
<dbReference type="OrthoDB" id="9759736at2"/>
<dbReference type="InterPro" id="IPR012340">
    <property type="entry name" value="NA-bd_OB-fold"/>
</dbReference>
<feature type="binding site" evidence="12">
    <location>
        <position position="407"/>
    </location>
    <ligand>
        <name>Zn(2+)</name>
        <dbReference type="ChEBI" id="CHEBI:29105"/>
    </ligand>
</feature>
<dbReference type="GO" id="GO:0046872">
    <property type="term" value="F:metal ion binding"/>
    <property type="evidence" value="ECO:0007669"/>
    <property type="project" value="UniProtKB-KW"/>
</dbReference>
<dbReference type="EMBL" id="VIGB01000003">
    <property type="protein sequence ID" value="TQF07021.1"/>
    <property type="molecule type" value="Genomic_DNA"/>
</dbReference>
<keyword evidence="5 12" id="KW-0227">DNA damage</keyword>
<dbReference type="InterPro" id="IPR003583">
    <property type="entry name" value="Hlx-hairpin-Hlx_DNA-bd_motif"/>
</dbReference>
<gene>
    <name evidence="12 15" type="primary">ligA</name>
    <name evidence="15" type="ORF">E6W39_38605</name>
</gene>
<dbReference type="InterPro" id="IPR013839">
    <property type="entry name" value="DNAligase_adenylation"/>
</dbReference>
<accession>A0A540WDA2</accession>
<evidence type="ECO:0000256" key="10">
    <source>
        <dbReference type="ARBA" id="ARBA00023211"/>
    </source>
</evidence>
<keyword evidence="9 12" id="KW-0234">DNA repair</keyword>
<keyword evidence="6 12" id="KW-0862">Zinc</keyword>
<dbReference type="SUPFAM" id="SSF47781">
    <property type="entry name" value="RuvA domain 2-like"/>
    <property type="match status" value="1"/>
</dbReference>
<dbReference type="PIRSF" id="PIRSF001604">
    <property type="entry name" value="LigA"/>
    <property type="match status" value="1"/>
</dbReference>
<dbReference type="SUPFAM" id="SSF52113">
    <property type="entry name" value="BRCT domain"/>
    <property type="match status" value="1"/>
</dbReference>
<dbReference type="CDD" id="cd17748">
    <property type="entry name" value="BRCT_DNA_ligase_like"/>
    <property type="match status" value="1"/>
</dbReference>
<evidence type="ECO:0000256" key="7">
    <source>
        <dbReference type="ARBA" id="ARBA00022842"/>
    </source>
</evidence>
<organism evidence="15 16">
    <name type="scientific">Kitasatospora acidiphila</name>
    <dbReference type="NCBI Taxonomy" id="2567942"/>
    <lineage>
        <taxon>Bacteria</taxon>
        <taxon>Bacillati</taxon>
        <taxon>Actinomycetota</taxon>
        <taxon>Actinomycetes</taxon>
        <taxon>Kitasatosporales</taxon>
        <taxon>Streptomycetaceae</taxon>
        <taxon>Kitasatospora</taxon>
    </lineage>
</organism>
<dbReference type="Gene3D" id="1.10.150.20">
    <property type="entry name" value="5' to 3' exonuclease, C-terminal subdomain"/>
    <property type="match status" value="2"/>
</dbReference>
<sequence length="683" mass="72616">MDPHHVPGTAGVDADARGKTSARPRVQVHLPRPAAVPGRDARHPPRPPGPGFQGGAGRAPARHRGHPARRRVASVRQPRAGAQRLPARDHEPDGRRRPRHWHRWAVEPKLDGVALAARYRDGRLVQLVTRGDGTTGEDVSHAIGDITGLPLTEPVTIELRGEVLMTEAQFAAANELRTAHGATAFANRRNASSGSLRAKDRAYRIGQTFLAYAALTDPAHTNDRTLAGLTHIQLIARLAALGLGTTADTPVATMACATLDQVVDRVREIGALRADLDFELDGAVIKADSPADQIRAGMGSRTPHWATAFKFPAAQKITVLRAVEWSVGRTGVIAPRAVLDPVDVAGTTITYATLHNPADIARRGLMLGDHVIVYRAGEVIPRVEGAVAGLRTGGEEPIAFPEVCPRCGAGIDRSQERWRCERGRACGRTEAIRYAVTRDALDVDGLGEKIIVQLVDKGLIEDFADLFTLTRDQLLTLERMGAKSVDNLMAAIGAAKTKPLNRVFCALGVLGTGRSMSLRIAAYFGSMQAIRDADAVALEQVDGIGGEKAPVIVAELADFAPLIDKLVAAGVNMDQPDFVPSAPEDAQADAETTAQKSGSELPLAGMTVVVTGAMTGPLADRSRTEMTELITRAGGRASSSVSARTHLVVAGENAGSKFDKAQTLGIEPFPPEELAQRLAAHLT</sequence>
<evidence type="ECO:0000256" key="2">
    <source>
        <dbReference type="ARBA" id="ARBA00022598"/>
    </source>
</evidence>
<evidence type="ECO:0000256" key="1">
    <source>
        <dbReference type="ARBA" id="ARBA00004067"/>
    </source>
</evidence>
<dbReference type="SUPFAM" id="SSF50249">
    <property type="entry name" value="Nucleic acid-binding proteins"/>
    <property type="match status" value="1"/>
</dbReference>
<dbReference type="HAMAP" id="MF_01588">
    <property type="entry name" value="DNA_ligase_A"/>
    <property type="match status" value="1"/>
</dbReference>
<feature type="compositionally biased region" description="Basic residues" evidence="13">
    <location>
        <begin position="60"/>
        <end position="73"/>
    </location>
</feature>
<feature type="binding site" evidence="12">
    <location>
        <position position="426"/>
    </location>
    <ligand>
        <name>Zn(2+)</name>
        <dbReference type="ChEBI" id="CHEBI:29105"/>
    </ligand>
</feature>
<dbReference type="Gene3D" id="3.30.1490.70">
    <property type="match status" value="1"/>
</dbReference>
<evidence type="ECO:0000256" key="6">
    <source>
        <dbReference type="ARBA" id="ARBA00022833"/>
    </source>
</evidence>
<dbReference type="SMART" id="SM00278">
    <property type="entry name" value="HhH1"/>
    <property type="match status" value="3"/>
</dbReference>
<dbReference type="InterPro" id="IPR001357">
    <property type="entry name" value="BRCT_dom"/>
</dbReference>
<feature type="compositionally biased region" description="Basic and acidic residues" evidence="13">
    <location>
        <begin position="86"/>
        <end position="95"/>
    </location>
</feature>
<feature type="active site" description="N6-AMP-lysine intermediate" evidence="12">
    <location>
        <position position="109"/>
    </location>
</feature>
<dbReference type="Gene3D" id="2.40.50.140">
    <property type="entry name" value="Nucleic acid-binding proteins"/>
    <property type="match status" value="1"/>
</dbReference>
<feature type="region of interest" description="Disordered" evidence="13">
    <location>
        <begin position="1"/>
        <end position="97"/>
    </location>
</feature>
<comment type="function">
    <text evidence="1 12">DNA ligase that catalyzes the formation of phosphodiester linkages between 5'-phosphoryl and 3'-hydroxyl groups in double-stranded DNA using NAD as a coenzyme and as the energy source for the reaction. It is essential for DNA replication and repair of damaged DNA.</text>
</comment>
<dbReference type="SUPFAM" id="SSF56091">
    <property type="entry name" value="DNA ligase/mRNA capping enzyme, catalytic domain"/>
    <property type="match status" value="1"/>
</dbReference>
<evidence type="ECO:0000256" key="4">
    <source>
        <dbReference type="ARBA" id="ARBA00022723"/>
    </source>
</evidence>
<comment type="cofactor">
    <cofactor evidence="12">
        <name>Mg(2+)</name>
        <dbReference type="ChEBI" id="CHEBI:18420"/>
    </cofactor>
    <cofactor evidence="12">
        <name>Mn(2+)</name>
        <dbReference type="ChEBI" id="CHEBI:29035"/>
    </cofactor>
</comment>
<evidence type="ECO:0000313" key="15">
    <source>
        <dbReference type="EMBL" id="TQF07021.1"/>
    </source>
</evidence>
<name>A0A540WDA2_9ACTN</name>
<dbReference type="Gene3D" id="3.40.50.10190">
    <property type="entry name" value="BRCT domain"/>
    <property type="match status" value="1"/>
</dbReference>
<reference evidence="15 16" key="1">
    <citation type="submission" date="2019-06" db="EMBL/GenBank/DDBJ databases">
        <title>Description of Kitasatospora acidophila sp. nov. isolated from pine grove soil, and reclassification of Streptomyces novaecaesareae to Kitasatospora novaeceasareae comb. nov.</title>
        <authorList>
            <person name="Kim M.J."/>
        </authorList>
    </citation>
    <scope>NUCLEOTIDE SEQUENCE [LARGE SCALE GENOMIC DNA]</scope>
    <source>
        <strain evidence="15 16">MMS16-CNU292</strain>
    </source>
</reference>
<dbReference type="InterPro" id="IPR036420">
    <property type="entry name" value="BRCT_dom_sf"/>
</dbReference>
<keyword evidence="2 12" id="KW-0436">Ligase</keyword>
<dbReference type="Pfam" id="PF01653">
    <property type="entry name" value="DNA_ligase_aden"/>
    <property type="match status" value="1"/>
</dbReference>
<evidence type="ECO:0000313" key="16">
    <source>
        <dbReference type="Proteomes" id="UP000319103"/>
    </source>
</evidence>
<dbReference type="NCBIfam" id="NF005932">
    <property type="entry name" value="PRK07956.1"/>
    <property type="match status" value="1"/>
</dbReference>
<dbReference type="Gene3D" id="3.30.470.30">
    <property type="entry name" value="DNA ligase/mRNA capping enzyme"/>
    <property type="match status" value="1"/>
</dbReference>